<keyword evidence="1" id="KW-0812">Transmembrane</keyword>
<accession>A0A934W419</accession>
<dbReference type="Proteomes" id="UP000622890">
    <property type="component" value="Unassembled WGS sequence"/>
</dbReference>
<dbReference type="RefSeq" id="WP_200596916.1">
    <property type="nucleotide sequence ID" value="NZ_JAEPBG010000016.1"/>
</dbReference>
<name>A0A934W419_9BURK</name>
<feature type="transmembrane region" description="Helical" evidence="1">
    <location>
        <begin position="6"/>
        <end position="26"/>
    </location>
</feature>
<dbReference type="AlphaFoldDB" id="A0A934W419"/>
<proteinExistence type="predicted"/>
<keyword evidence="3" id="KW-1185">Reference proteome</keyword>
<organism evidence="2 3">
    <name type="scientific">Noviherbaspirillum pedocola</name>
    <dbReference type="NCBI Taxonomy" id="2801341"/>
    <lineage>
        <taxon>Bacteria</taxon>
        <taxon>Pseudomonadati</taxon>
        <taxon>Pseudomonadota</taxon>
        <taxon>Betaproteobacteria</taxon>
        <taxon>Burkholderiales</taxon>
        <taxon>Oxalobacteraceae</taxon>
        <taxon>Noviherbaspirillum</taxon>
    </lineage>
</organism>
<comment type="caution">
    <text evidence="2">The sequence shown here is derived from an EMBL/GenBank/DDBJ whole genome shotgun (WGS) entry which is preliminary data.</text>
</comment>
<protein>
    <submittedName>
        <fullName evidence="2">Uncharacterized protein</fullName>
    </submittedName>
</protein>
<keyword evidence="1" id="KW-0472">Membrane</keyword>
<keyword evidence="1" id="KW-1133">Transmembrane helix</keyword>
<dbReference type="EMBL" id="JAEPBG010000016">
    <property type="protein sequence ID" value="MBK4738041.1"/>
    <property type="molecule type" value="Genomic_DNA"/>
</dbReference>
<sequence>MALWRGAAIIASGAGAFMVMASHGFLRKPDEKMRQIRIIAERETMLAAAPTLRRLGFAHARGEWALGRLPEPAVVSVWWR</sequence>
<gene>
    <name evidence="2" type="ORF">JJB74_25745</name>
</gene>
<reference evidence="2" key="1">
    <citation type="submission" date="2021-01" db="EMBL/GenBank/DDBJ databases">
        <title>Genome sequence of strain Noviherbaspirillum sp. DKR-6.</title>
        <authorList>
            <person name="Chaudhary D.K."/>
        </authorList>
    </citation>
    <scope>NUCLEOTIDE SEQUENCE</scope>
    <source>
        <strain evidence="2">DKR-6</strain>
    </source>
</reference>
<evidence type="ECO:0000256" key="1">
    <source>
        <dbReference type="SAM" id="Phobius"/>
    </source>
</evidence>
<evidence type="ECO:0000313" key="2">
    <source>
        <dbReference type="EMBL" id="MBK4738041.1"/>
    </source>
</evidence>
<evidence type="ECO:0000313" key="3">
    <source>
        <dbReference type="Proteomes" id="UP000622890"/>
    </source>
</evidence>